<keyword evidence="3 5" id="KW-1133">Transmembrane helix</keyword>
<feature type="transmembrane region" description="Helical" evidence="5">
    <location>
        <begin position="198"/>
        <end position="220"/>
    </location>
</feature>
<name>A0A2T2NXZ3_CORCC</name>
<evidence type="ECO:0000256" key="1">
    <source>
        <dbReference type="ARBA" id="ARBA00004141"/>
    </source>
</evidence>
<dbReference type="GO" id="GO:0022857">
    <property type="term" value="F:transmembrane transporter activity"/>
    <property type="evidence" value="ECO:0007669"/>
    <property type="project" value="TreeGrafter"/>
</dbReference>
<keyword evidence="4 5" id="KW-0472">Membrane</keyword>
<dbReference type="PANTHER" id="PTHR23507:SF1">
    <property type="entry name" value="FI18259P1-RELATED"/>
    <property type="match status" value="1"/>
</dbReference>
<sequence>MTFSRYRTAWGCGALLIIMSLGQALFKTPLLRIIEFNLCRAYYLSRNPRIVGPDEDLNEEMCKVISIQKDLATVNAYNITISSLIEIMTAFPYASLCGRFNRRSILTANVIGTSTAFSYTMCICYFDAAFDIRLIWVQSMWRLFGGGDGVLLSFANALIAESLPPENLSKVLFPLNAIRLFVNAGGQTLGARLMQKNLWMPGLIGLSVHCLAVPALCLIVDPRYQKQDAVAVARAPEDVTEPLIGEGTRKTQDKDKKMWAQMWASAAGAIRAIPMLCRNPTTALTLIIFLVNELGHGVNNIVQQWSSRSFSWTLAHTNYFLAGQRVVAGTALIGFSGAVHRLQKAGLASARLDLGLVWLCQWLTLLGMMGAAISWVSRADGTRAMIFVGSVLVYMMGWGMNGALQSSVTRVMERDDITILYTGLNVAERMAGMVSGPMFAGLLAEGMERGGVWEYLPFWVSPGDE</sequence>
<dbReference type="SUPFAM" id="SSF103473">
    <property type="entry name" value="MFS general substrate transporter"/>
    <property type="match status" value="1"/>
</dbReference>
<dbReference type="InterPro" id="IPR036259">
    <property type="entry name" value="MFS_trans_sf"/>
</dbReference>
<evidence type="ECO:0000313" key="7">
    <source>
        <dbReference type="Proteomes" id="UP000240883"/>
    </source>
</evidence>
<reference evidence="6 7" key="1">
    <citation type="journal article" date="2018" name="Front. Microbiol.">
        <title>Genome-Wide Analysis of Corynespora cassiicola Leaf Fall Disease Putative Effectors.</title>
        <authorList>
            <person name="Lopez D."/>
            <person name="Ribeiro S."/>
            <person name="Label P."/>
            <person name="Fumanal B."/>
            <person name="Venisse J.S."/>
            <person name="Kohler A."/>
            <person name="de Oliveira R.R."/>
            <person name="Labutti K."/>
            <person name="Lipzen A."/>
            <person name="Lail K."/>
            <person name="Bauer D."/>
            <person name="Ohm R.A."/>
            <person name="Barry K.W."/>
            <person name="Spatafora J."/>
            <person name="Grigoriev I.V."/>
            <person name="Martin F.M."/>
            <person name="Pujade-Renaud V."/>
        </authorList>
    </citation>
    <scope>NUCLEOTIDE SEQUENCE [LARGE SCALE GENOMIC DNA]</scope>
    <source>
        <strain evidence="6 7">Philippines</strain>
    </source>
</reference>
<organism evidence="6 7">
    <name type="scientific">Corynespora cassiicola Philippines</name>
    <dbReference type="NCBI Taxonomy" id="1448308"/>
    <lineage>
        <taxon>Eukaryota</taxon>
        <taxon>Fungi</taxon>
        <taxon>Dikarya</taxon>
        <taxon>Ascomycota</taxon>
        <taxon>Pezizomycotina</taxon>
        <taxon>Dothideomycetes</taxon>
        <taxon>Pleosporomycetidae</taxon>
        <taxon>Pleosporales</taxon>
        <taxon>Corynesporascaceae</taxon>
        <taxon>Corynespora</taxon>
    </lineage>
</organism>
<dbReference type="EMBL" id="KZ678132">
    <property type="protein sequence ID" value="PSN70283.1"/>
    <property type="molecule type" value="Genomic_DNA"/>
</dbReference>
<evidence type="ECO:0000313" key="6">
    <source>
        <dbReference type="EMBL" id="PSN70283.1"/>
    </source>
</evidence>
<dbReference type="PANTHER" id="PTHR23507">
    <property type="entry name" value="ZGC:174356"/>
    <property type="match status" value="1"/>
</dbReference>
<evidence type="ECO:0008006" key="8">
    <source>
        <dbReference type="Google" id="ProtNLM"/>
    </source>
</evidence>
<gene>
    <name evidence="6" type="ORF">BS50DRAFT_674706</name>
</gene>
<feature type="transmembrane region" description="Helical" evidence="5">
    <location>
        <begin position="354"/>
        <end position="376"/>
    </location>
</feature>
<dbReference type="AlphaFoldDB" id="A0A2T2NXZ3"/>
<keyword evidence="7" id="KW-1185">Reference proteome</keyword>
<comment type="subcellular location">
    <subcellularLocation>
        <location evidence="1">Membrane</location>
        <topology evidence="1">Multi-pass membrane protein</topology>
    </subcellularLocation>
</comment>
<feature type="transmembrane region" description="Helical" evidence="5">
    <location>
        <begin position="382"/>
        <end position="404"/>
    </location>
</feature>
<evidence type="ECO:0000256" key="3">
    <source>
        <dbReference type="ARBA" id="ARBA00022989"/>
    </source>
</evidence>
<dbReference type="Gene3D" id="1.20.1250.20">
    <property type="entry name" value="MFS general substrate transporter like domains"/>
    <property type="match status" value="1"/>
</dbReference>
<dbReference type="Proteomes" id="UP000240883">
    <property type="component" value="Unassembled WGS sequence"/>
</dbReference>
<dbReference type="OrthoDB" id="194139at2759"/>
<evidence type="ECO:0000256" key="5">
    <source>
        <dbReference type="SAM" id="Phobius"/>
    </source>
</evidence>
<protein>
    <recommendedName>
        <fullName evidence="8">MFS general substrate transporter</fullName>
    </recommendedName>
</protein>
<evidence type="ECO:0000256" key="2">
    <source>
        <dbReference type="ARBA" id="ARBA00022692"/>
    </source>
</evidence>
<dbReference type="GO" id="GO:0016020">
    <property type="term" value="C:membrane"/>
    <property type="evidence" value="ECO:0007669"/>
    <property type="project" value="UniProtKB-SubCell"/>
</dbReference>
<keyword evidence="2 5" id="KW-0812">Transmembrane</keyword>
<evidence type="ECO:0000256" key="4">
    <source>
        <dbReference type="ARBA" id="ARBA00023136"/>
    </source>
</evidence>
<proteinExistence type="predicted"/>
<accession>A0A2T2NXZ3</accession>